<dbReference type="InterPro" id="IPR042099">
    <property type="entry name" value="ANL_N_sf"/>
</dbReference>
<dbReference type="Pfam" id="PF00501">
    <property type="entry name" value="AMP-binding"/>
    <property type="match status" value="1"/>
</dbReference>
<evidence type="ECO:0000256" key="1">
    <source>
        <dbReference type="ARBA" id="ARBA00004651"/>
    </source>
</evidence>
<comment type="similarity">
    <text evidence="2">Belongs to the ATP-dependent AMP-binding enzyme family.</text>
</comment>
<reference evidence="20 21" key="1">
    <citation type="journal article" date="2024" name="Genome Biol. Evol.">
        <title>Chromosome-level genome assembly of the viviparous eelpout Zoarces viviparus.</title>
        <authorList>
            <person name="Fuhrmann N."/>
            <person name="Brasseur M.V."/>
            <person name="Bakowski C.E."/>
            <person name="Podsiadlowski L."/>
            <person name="Prost S."/>
            <person name="Krehenwinkel H."/>
            <person name="Mayer C."/>
        </authorList>
    </citation>
    <scope>NUCLEOTIDE SEQUENCE [LARGE SCALE GENOMIC DNA]</scope>
    <source>
        <strain evidence="20">NO-MEL_2022_Ind0_liver</strain>
    </source>
</reference>
<dbReference type="EMBL" id="JBCEZU010000575">
    <property type="protein sequence ID" value="KAK9516538.1"/>
    <property type="molecule type" value="Genomic_DNA"/>
</dbReference>
<evidence type="ECO:0000256" key="14">
    <source>
        <dbReference type="ARBA" id="ARBA00026121"/>
    </source>
</evidence>
<evidence type="ECO:0000256" key="13">
    <source>
        <dbReference type="ARBA" id="ARBA00024484"/>
    </source>
</evidence>
<feature type="domain" description="AMP-dependent synthetase/ligase" evidence="18">
    <location>
        <begin position="59"/>
        <end position="362"/>
    </location>
</feature>
<comment type="caution">
    <text evidence="20">The sequence shown here is derived from an EMBL/GenBank/DDBJ whole genome shotgun (WGS) entry which is preliminary data.</text>
</comment>
<keyword evidence="11" id="KW-0443">Lipid metabolism</keyword>
<dbReference type="Gene3D" id="3.40.50.12780">
    <property type="entry name" value="N-terminal domain of ligase-like"/>
    <property type="match status" value="1"/>
</dbReference>
<dbReference type="GO" id="GO:0005789">
    <property type="term" value="C:endoplasmic reticulum membrane"/>
    <property type="evidence" value="ECO:0007669"/>
    <property type="project" value="TreeGrafter"/>
</dbReference>
<dbReference type="InterPro" id="IPR045851">
    <property type="entry name" value="AMP-bd_C_sf"/>
</dbReference>
<dbReference type="AlphaFoldDB" id="A0AAW1E295"/>
<keyword evidence="10" id="KW-0445">Lipid transport</keyword>
<dbReference type="InterPro" id="IPR020845">
    <property type="entry name" value="AMP-binding_CS"/>
</dbReference>
<comment type="subcellular location">
    <subcellularLocation>
        <location evidence="1">Cell membrane</location>
        <topology evidence="1">Multi-pass membrane protein</topology>
    </subcellularLocation>
</comment>
<evidence type="ECO:0000256" key="10">
    <source>
        <dbReference type="ARBA" id="ARBA00023055"/>
    </source>
</evidence>
<feature type="domain" description="AMP-binding enzyme C-terminal" evidence="19">
    <location>
        <begin position="498"/>
        <end position="562"/>
    </location>
</feature>
<evidence type="ECO:0000256" key="12">
    <source>
        <dbReference type="ARBA" id="ARBA00023136"/>
    </source>
</evidence>
<keyword evidence="12" id="KW-0472">Membrane</keyword>
<evidence type="ECO:0000256" key="5">
    <source>
        <dbReference type="ARBA" id="ARBA00022598"/>
    </source>
</evidence>
<evidence type="ECO:0000256" key="17">
    <source>
        <dbReference type="ARBA" id="ARBA00048666"/>
    </source>
</evidence>
<dbReference type="NCBIfam" id="NF006134">
    <property type="entry name" value="PRK08279.1"/>
    <property type="match status" value="1"/>
</dbReference>
<proteinExistence type="inferred from homology"/>
<dbReference type="InterPro" id="IPR025110">
    <property type="entry name" value="AMP-bd_C"/>
</dbReference>
<comment type="catalytic activity">
    <reaction evidence="17">
        <text>tetracosanoate + ATP + CoA = tetracosanoyl-CoA + AMP + diphosphate</text>
        <dbReference type="Rhea" id="RHEA:33639"/>
        <dbReference type="ChEBI" id="CHEBI:30616"/>
        <dbReference type="ChEBI" id="CHEBI:31014"/>
        <dbReference type="ChEBI" id="CHEBI:33019"/>
        <dbReference type="ChEBI" id="CHEBI:57287"/>
        <dbReference type="ChEBI" id="CHEBI:65052"/>
        <dbReference type="ChEBI" id="CHEBI:456215"/>
    </reaction>
    <physiologicalReaction direction="left-to-right" evidence="17">
        <dbReference type="Rhea" id="RHEA:33640"/>
    </physiologicalReaction>
</comment>
<dbReference type="Gene3D" id="3.30.300.30">
    <property type="match status" value="1"/>
</dbReference>
<dbReference type="PANTHER" id="PTHR43107">
    <property type="entry name" value="LONG-CHAIN FATTY ACID TRANSPORT PROTEIN"/>
    <property type="match status" value="1"/>
</dbReference>
<evidence type="ECO:0000256" key="15">
    <source>
        <dbReference type="ARBA" id="ARBA00036527"/>
    </source>
</evidence>
<evidence type="ECO:0000256" key="2">
    <source>
        <dbReference type="ARBA" id="ARBA00006432"/>
    </source>
</evidence>
<name>A0AAW1E295_ZOAVI</name>
<evidence type="ECO:0000313" key="20">
    <source>
        <dbReference type="EMBL" id="KAK9516538.1"/>
    </source>
</evidence>
<keyword evidence="4" id="KW-1003">Cell membrane</keyword>
<gene>
    <name evidence="20" type="ORF">VZT92_024461</name>
</gene>
<comment type="catalytic activity">
    <reaction evidence="15">
        <text>a very long-chain fatty acid + ATP + CoA = a very long-chain fatty acyl-CoA + AMP + diphosphate</text>
        <dbReference type="Rhea" id="RHEA:54536"/>
        <dbReference type="ChEBI" id="CHEBI:30616"/>
        <dbReference type="ChEBI" id="CHEBI:33019"/>
        <dbReference type="ChEBI" id="CHEBI:57287"/>
        <dbReference type="ChEBI" id="CHEBI:58950"/>
        <dbReference type="ChEBI" id="CHEBI:138261"/>
        <dbReference type="ChEBI" id="CHEBI:456215"/>
    </reaction>
    <physiologicalReaction direction="left-to-right" evidence="15">
        <dbReference type="Rhea" id="RHEA:54537"/>
    </physiologicalReaction>
</comment>
<dbReference type="GO" id="GO:0000166">
    <property type="term" value="F:nucleotide binding"/>
    <property type="evidence" value="ECO:0007669"/>
    <property type="project" value="UniProtKB-KW"/>
</dbReference>
<keyword evidence="3" id="KW-0813">Transport</keyword>
<keyword evidence="5" id="KW-0436">Ligase</keyword>
<dbReference type="SUPFAM" id="SSF56801">
    <property type="entry name" value="Acetyl-CoA synthetase-like"/>
    <property type="match status" value="1"/>
</dbReference>
<evidence type="ECO:0000256" key="9">
    <source>
        <dbReference type="ARBA" id="ARBA00022989"/>
    </source>
</evidence>
<evidence type="ECO:0000313" key="21">
    <source>
        <dbReference type="Proteomes" id="UP001488805"/>
    </source>
</evidence>
<dbReference type="GO" id="GO:0044539">
    <property type="term" value="P:long-chain fatty acid import into cell"/>
    <property type="evidence" value="ECO:0007669"/>
    <property type="project" value="TreeGrafter"/>
</dbReference>
<keyword evidence="6" id="KW-0812">Transmembrane</keyword>
<comment type="catalytic activity">
    <reaction evidence="13">
        <text>a long-chain fatty acid + ATP + CoA = a long-chain fatty acyl-CoA + AMP + diphosphate</text>
        <dbReference type="Rhea" id="RHEA:15421"/>
        <dbReference type="ChEBI" id="CHEBI:30616"/>
        <dbReference type="ChEBI" id="CHEBI:33019"/>
        <dbReference type="ChEBI" id="CHEBI:57287"/>
        <dbReference type="ChEBI" id="CHEBI:57560"/>
        <dbReference type="ChEBI" id="CHEBI:83139"/>
        <dbReference type="ChEBI" id="CHEBI:456215"/>
        <dbReference type="EC" id="6.2.1.3"/>
    </reaction>
    <physiologicalReaction direction="left-to-right" evidence="13">
        <dbReference type="Rhea" id="RHEA:15422"/>
    </physiologicalReaction>
</comment>
<protein>
    <recommendedName>
        <fullName evidence="14">long-chain-fatty-acid--CoA ligase</fullName>
        <ecNumber evidence="14">6.2.1.3</ecNumber>
    </recommendedName>
    <alternativeName>
        <fullName evidence="16">Long-chain-fatty-acid--CoA ligase</fullName>
    </alternativeName>
</protein>
<evidence type="ECO:0000256" key="3">
    <source>
        <dbReference type="ARBA" id="ARBA00022448"/>
    </source>
</evidence>
<dbReference type="PROSITE" id="PS00455">
    <property type="entry name" value="AMP_BINDING"/>
    <property type="match status" value="1"/>
</dbReference>
<evidence type="ECO:0000256" key="11">
    <source>
        <dbReference type="ARBA" id="ARBA00023098"/>
    </source>
</evidence>
<dbReference type="EC" id="6.2.1.3" evidence="14"/>
<dbReference type="FunFam" id="3.30.300.30:FF:000002">
    <property type="entry name" value="Long-chain fatty acid transport protein 1"/>
    <property type="match status" value="1"/>
</dbReference>
<evidence type="ECO:0000256" key="4">
    <source>
        <dbReference type="ARBA" id="ARBA00022475"/>
    </source>
</evidence>
<evidence type="ECO:0000256" key="6">
    <source>
        <dbReference type="ARBA" id="ARBA00022692"/>
    </source>
</evidence>
<evidence type="ECO:0000256" key="8">
    <source>
        <dbReference type="ARBA" id="ARBA00022832"/>
    </source>
</evidence>
<evidence type="ECO:0000256" key="16">
    <source>
        <dbReference type="ARBA" id="ARBA00041297"/>
    </source>
</evidence>
<dbReference type="Proteomes" id="UP001488805">
    <property type="component" value="Unassembled WGS sequence"/>
</dbReference>
<dbReference type="Pfam" id="PF13193">
    <property type="entry name" value="AMP-binding_C"/>
    <property type="match status" value="1"/>
</dbReference>
<sequence>MIFWVVFAAGLFLAFLFRHLHFLQDARYVWAILKTRDRVMKCMQTNYSLLDRFLDLVTAQPLKPLVLFKDEAFTYRDADELSNKAARVLLQSGVIKQGDTVALFLRNEPMFLWLWLGLSKIGCSAAFLNYNIRSKSLLHCFKCSGATTLVAAEELQEAVEEVLPSLLDEQVTVFILADRCKTADVESFKDKMSQASSEPLSKDLRSHSSPSVYIYTSGTTGFPKAALITPAKLLTISCIYGQAGMKSDDVVYASLPLYHTSGFMAFAAAIDRGTTMALSSKFSTSQFWDDCRKHNVTVIQYIGETMRYLCSTPKKLNDRRHKVRLAIGNGIRADVWRDFISRFGNVKIMEFYGATEGNWGVLNYSGKIGAVGRHTFIYKRFFPYAVIKFDVDEGLPVRDSSGLCIEAAKGETGLLVCEIAAKSPFLGYVSDLQQTEKKRLHDVLKKGDLYFNSGDLLRIDEDHFIYFQDRVGDTFRWKGENVATNEVVDVITLADCMKEANVYGVEVPGQEGRAGMAAVILNEGQRFDSAGVFKHVESFLPSYARPRFIRIQSSMDVTGTFKLLKGKLVEEGFNPNQMTDPLYFLDEKDKNYVPLTVDMFNSITSGKIKI</sequence>
<keyword evidence="21" id="KW-1185">Reference proteome</keyword>
<dbReference type="GO" id="GO:0005886">
    <property type="term" value="C:plasma membrane"/>
    <property type="evidence" value="ECO:0007669"/>
    <property type="project" value="UniProtKB-SubCell"/>
</dbReference>
<keyword evidence="7" id="KW-0547">Nucleotide-binding</keyword>
<keyword evidence="8" id="KW-0276">Fatty acid metabolism</keyword>
<dbReference type="GO" id="GO:0004467">
    <property type="term" value="F:long-chain fatty acid-CoA ligase activity"/>
    <property type="evidence" value="ECO:0007669"/>
    <property type="project" value="UniProtKB-EC"/>
</dbReference>
<evidence type="ECO:0000259" key="19">
    <source>
        <dbReference type="Pfam" id="PF13193"/>
    </source>
</evidence>
<organism evidence="20 21">
    <name type="scientific">Zoarces viviparus</name>
    <name type="common">Viviparous eelpout</name>
    <name type="synonym">Blennius viviparus</name>
    <dbReference type="NCBI Taxonomy" id="48416"/>
    <lineage>
        <taxon>Eukaryota</taxon>
        <taxon>Metazoa</taxon>
        <taxon>Chordata</taxon>
        <taxon>Craniata</taxon>
        <taxon>Vertebrata</taxon>
        <taxon>Euteleostomi</taxon>
        <taxon>Actinopterygii</taxon>
        <taxon>Neopterygii</taxon>
        <taxon>Teleostei</taxon>
        <taxon>Neoteleostei</taxon>
        <taxon>Acanthomorphata</taxon>
        <taxon>Eupercaria</taxon>
        <taxon>Perciformes</taxon>
        <taxon>Cottioidei</taxon>
        <taxon>Zoarcales</taxon>
        <taxon>Zoarcidae</taxon>
        <taxon>Zoarcinae</taxon>
        <taxon>Zoarces</taxon>
    </lineage>
</organism>
<evidence type="ECO:0000256" key="7">
    <source>
        <dbReference type="ARBA" id="ARBA00022741"/>
    </source>
</evidence>
<dbReference type="FunFam" id="3.40.50.12780:FF:000005">
    <property type="entry name" value="Solute carrier family 27 member 6"/>
    <property type="match status" value="1"/>
</dbReference>
<evidence type="ECO:0000259" key="18">
    <source>
        <dbReference type="Pfam" id="PF00501"/>
    </source>
</evidence>
<accession>A0AAW1E295</accession>
<dbReference type="GO" id="GO:0005324">
    <property type="term" value="F:long-chain fatty acid transmembrane transporter activity"/>
    <property type="evidence" value="ECO:0007669"/>
    <property type="project" value="TreeGrafter"/>
</dbReference>
<dbReference type="PANTHER" id="PTHR43107:SF4">
    <property type="entry name" value="LONG-CHAIN FATTY ACID TRANSPORT PROTEIN 2"/>
    <property type="match status" value="1"/>
</dbReference>
<keyword evidence="9" id="KW-1133">Transmembrane helix</keyword>
<dbReference type="InterPro" id="IPR000873">
    <property type="entry name" value="AMP-dep_synth/lig_dom"/>
</dbReference>